<dbReference type="GeneID" id="98799122"/>
<feature type="region of interest" description="Disordered" evidence="1">
    <location>
        <begin position="656"/>
        <end position="685"/>
    </location>
</feature>
<dbReference type="Proteomes" id="UP000093779">
    <property type="component" value="Unassembled WGS sequence"/>
</dbReference>
<protein>
    <recommendedName>
        <fullName evidence="2">Integrase catalytic domain-containing protein</fullName>
    </recommendedName>
</protein>
<organism evidence="3 5">
    <name type="scientific">Mycolicibacterium conceptionense</name>
    <dbReference type="NCBI Taxonomy" id="451644"/>
    <lineage>
        <taxon>Bacteria</taxon>
        <taxon>Bacillati</taxon>
        <taxon>Actinomycetota</taxon>
        <taxon>Actinomycetes</taxon>
        <taxon>Mycobacteriales</taxon>
        <taxon>Mycobacteriaceae</taxon>
        <taxon>Mycolicibacterium</taxon>
    </lineage>
</organism>
<dbReference type="SUPFAM" id="SSF53098">
    <property type="entry name" value="Ribonuclease H-like"/>
    <property type="match status" value="1"/>
</dbReference>
<name>A0A0J8TXT0_9MYCO</name>
<dbReference type="InterPro" id="IPR001584">
    <property type="entry name" value="Integrase_cat-core"/>
</dbReference>
<dbReference type="EMBL" id="LZHX01000056">
    <property type="protein sequence ID" value="OBF19959.1"/>
    <property type="molecule type" value="Genomic_DNA"/>
</dbReference>
<dbReference type="PROSITE" id="PS50994">
    <property type="entry name" value="INTEGRASE"/>
    <property type="match status" value="1"/>
</dbReference>
<evidence type="ECO:0000313" key="5">
    <source>
        <dbReference type="Proteomes" id="UP000037594"/>
    </source>
</evidence>
<evidence type="ECO:0000313" key="6">
    <source>
        <dbReference type="Proteomes" id="UP000093779"/>
    </source>
</evidence>
<dbReference type="InterPro" id="IPR012337">
    <property type="entry name" value="RNaseH-like_sf"/>
</dbReference>
<dbReference type="InterPro" id="IPR036397">
    <property type="entry name" value="RNaseH_sf"/>
</dbReference>
<gene>
    <name evidence="4" type="ORF">A5726_16720</name>
    <name evidence="3" type="ORF">ACT17_32450</name>
</gene>
<evidence type="ECO:0000313" key="3">
    <source>
        <dbReference type="EMBL" id="KMV13972.1"/>
    </source>
</evidence>
<dbReference type="GO" id="GO:0003676">
    <property type="term" value="F:nucleic acid binding"/>
    <property type="evidence" value="ECO:0007669"/>
    <property type="project" value="InterPro"/>
</dbReference>
<dbReference type="GO" id="GO:0015074">
    <property type="term" value="P:DNA integration"/>
    <property type="evidence" value="ECO:0007669"/>
    <property type="project" value="InterPro"/>
</dbReference>
<accession>A0A0J8TXT0</accession>
<dbReference type="OrthoDB" id="52928at2"/>
<dbReference type="EMBL" id="LFOD01000063">
    <property type="protein sequence ID" value="KMV13972.1"/>
    <property type="molecule type" value="Genomic_DNA"/>
</dbReference>
<dbReference type="AlphaFoldDB" id="A0A0J8TXT0"/>
<comment type="caution">
    <text evidence="3">The sequence shown here is derived from an EMBL/GenBank/DDBJ whole genome shotgun (WGS) entry which is preliminary data.</text>
</comment>
<dbReference type="PATRIC" id="fig|451644.5.peg.6665"/>
<sequence>MERDGATMIHIQTGDIVEFRGQTWQIRDSDATTVHLKCLDDGSSLTLPTGVLLADETFVGPGDPGPSVADQRLLDLTVPQRRREAEFWYAHMYEVKYGIALRDRGVIDAPPPAATIASRLGAKRHELMRAGLEVSMSTMWRKWRGFNRRGVLGCADLRGMPGHVRLSGIDQRVEATLAAVRNHFIDKSTPTKKQIIEMAKHRLTDDNVAMPGKTSWYELLKRVDRGEHITGDATSRRSHANSPDRAFNKIVALFPGEEVQLDSTRLDAMVLMADGQPATVDLAAGIDVATETMLSPILRPNACKTVDALEIWANAAVPKQLIPGWSETMAIARSYLPDVMLPTEDFDAALANYPIIDVRGVVVDRGKIFVSEAFKRAAETRGVNYYLSPPFTPTAKPHIERLLETIADDFVRWIPGYKGRSVNHRGRRPDKEALWPLPLLQALLDEWTVTVYQNRPHTGVEVGMAPRMKLSPNAIYRALSQSAPTPIRTLSRDEWIGLHPYKFRRINRYGINFEKLVYDCDSSAFHRLRRRKSPNQKHNGKWEIRYDPNNLLHIWVRDESFDYDERGRQVFKDNGWIECDWVLAKFAVIPFGIDLLHAIRRDLGKKVSDKQVLERAEHIHRQLLGGPPEPHRRPLTRLETVAGRANLARQQLCTPIPAQPDRAPSLQDADAVPLPDYPPPPPVEPMRVMRLSEGW</sequence>
<evidence type="ECO:0000313" key="4">
    <source>
        <dbReference type="EMBL" id="OBF19959.1"/>
    </source>
</evidence>
<proteinExistence type="predicted"/>
<dbReference type="Proteomes" id="UP000037594">
    <property type="component" value="Unassembled WGS sequence"/>
</dbReference>
<reference evidence="3 5" key="1">
    <citation type="submission" date="2015-06" db="EMBL/GenBank/DDBJ databases">
        <title>Genome sequence of Mycobacterium conceptionense strain MLE.</title>
        <authorList>
            <person name="Greninger A.L."/>
            <person name="Cunningham G."/>
            <person name="Chiu C.Y."/>
            <person name="Miller S."/>
        </authorList>
    </citation>
    <scope>NUCLEOTIDE SEQUENCE [LARGE SCALE GENOMIC DNA]</scope>
    <source>
        <strain evidence="3 5">MLE</strain>
    </source>
</reference>
<dbReference type="InterPro" id="IPR015378">
    <property type="entry name" value="Transposase-like_Mu_C"/>
</dbReference>
<dbReference type="RefSeq" id="WP_019347176.1">
    <property type="nucleotide sequence ID" value="NZ_LFOD01000063.1"/>
</dbReference>
<feature type="compositionally biased region" description="Pro residues" evidence="1">
    <location>
        <begin position="675"/>
        <end position="684"/>
    </location>
</feature>
<reference evidence="4 6" key="2">
    <citation type="submission" date="2016-06" db="EMBL/GenBank/DDBJ databases">
        <authorList>
            <person name="Kjaerup R.B."/>
            <person name="Dalgaard T.S."/>
            <person name="Juul-Madsen H.R."/>
        </authorList>
    </citation>
    <scope>NUCLEOTIDE SEQUENCE [LARGE SCALE GENOMIC DNA]</scope>
    <source>
        <strain evidence="4 6">ACS1953</strain>
    </source>
</reference>
<evidence type="ECO:0000256" key="1">
    <source>
        <dbReference type="SAM" id="MobiDB-lite"/>
    </source>
</evidence>
<dbReference type="Gene3D" id="3.30.420.10">
    <property type="entry name" value="Ribonuclease H-like superfamily/Ribonuclease H"/>
    <property type="match status" value="1"/>
</dbReference>
<evidence type="ECO:0000259" key="2">
    <source>
        <dbReference type="PROSITE" id="PS50994"/>
    </source>
</evidence>
<feature type="domain" description="Integrase catalytic" evidence="2">
    <location>
        <begin position="251"/>
        <end position="474"/>
    </location>
</feature>
<dbReference type="Pfam" id="PF09299">
    <property type="entry name" value="Mu-transpos_C"/>
    <property type="match status" value="1"/>
</dbReference>